<keyword evidence="2" id="KW-1185">Reference proteome</keyword>
<evidence type="ECO:0000313" key="2">
    <source>
        <dbReference type="Proteomes" id="UP000356253"/>
    </source>
</evidence>
<sequence length="155" mass="18139">MERKGKGARKLENSLLKLRKVAYGESELSKLAVKYRKTLPHPKHNGNIAIFEYLDDSGKITRKEFTTIKGRREHAEIIGMKWLRDNKITNEKVTKVYSELEPCSLKESMCKQKLQRYKNADIEYSYDYPGDSNLGSEIRRKSIKQRTKDIKTKIK</sequence>
<organism evidence="1 2">
    <name type="scientific">Mesonia oceanica</name>
    <dbReference type="NCBI Taxonomy" id="2687242"/>
    <lineage>
        <taxon>Bacteria</taxon>
        <taxon>Pseudomonadati</taxon>
        <taxon>Bacteroidota</taxon>
        <taxon>Flavobacteriia</taxon>
        <taxon>Flavobacteriales</taxon>
        <taxon>Flavobacteriaceae</taxon>
        <taxon>Mesonia</taxon>
    </lineage>
</organism>
<dbReference type="EMBL" id="CABVMM010000023">
    <property type="protein sequence ID" value="VVV02524.1"/>
    <property type="molecule type" value="Genomic_DNA"/>
</dbReference>
<protein>
    <submittedName>
        <fullName evidence="1">Uncharacterized protein</fullName>
    </submittedName>
</protein>
<gene>
    <name evidence="1" type="ORF">FVB9532_03824</name>
</gene>
<reference evidence="1" key="1">
    <citation type="submission" date="2019-09" db="EMBL/GenBank/DDBJ databases">
        <authorList>
            <person name="Rodrigo-Torres L."/>
            <person name="Arahal R. D."/>
            <person name="Lucena T."/>
        </authorList>
    </citation>
    <scope>NUCLEOTIDE SEQUENCE</scope>
    <source>
        <strain evidence="1">ISS653</strain>
    </source>
</reference>
<comment type="caution">
    <text evidence="1">The sequence shown here is derived from an EMBL/GenBank/DDBJ whole genome shotgun (WGS) entry which is preliminary data.</text>
</comment>
<accession>A0AC61YDD1</accession>
<dbReference type="Proteomes" id="UP000356253">
    <property type="component" value="Unassembled WGS sequence"/>
</dbReference>
<evidence type="ECO:0000313" key="1">
    <source>
        <dbReference type="EMBL" id="VVV02524.1"/>
    </source>
</evidence>
<proteinExistence type="predicted"/>
<name>A0AC61YDD1_9FLAO</name>